<feature type="transmembrane region" description="Helical" evidence="1">
    <location>
        <begin position="69"/>
        <end position="88"/>
    </location>
</feature>
<dbReference type="InterPro" id="IPR051790">
    <property type="entry name" value="Cytochrome_c-biogenesis_DsbD"/>
</dbReference>
<keyword evidence="4" id="KW-1185">Reference proteome</keyword>
<dbReference type="EMBL" id="JBHUEM010000011">
    <property type="protein sequence ID" value="MFD1736724.1"/>
    <property type="molecule type" value="Genomic_DNA"/>
</dbReference>
<keyword evidence="1" id="KW-0812">Transmembrane</keyword>
<evidence type="ECO:0000259" key="2">
    <source>
        <dbReference type="Pfam" id="PF13386"/>
    </source>
</evidence>
<evidence type="ECO:0000256" key="1">
    <source>
        <dbReference type="SAM" id="Phobius"/>
    </source>
</evidence>
<gene>
    <name evidence="3" type="ORF">ACFSCX_09110</name>
</gene>
<dbReference type="Pfam" id="PF13386">
    <property type="entry name" value="DsbD_2"/>
    <property type="match status" value="1"/>
</dbReference>
<dbReference type="InterPro" id="IPR039447">
    <property type="entry name" value="UreH-like_TM_dom"/>
</dbReference>
<feature type="transmembrane region" description="Helical" evidence="1">
    <location>
        <begin position="108"/>
        <end position="126"/>
    </location>
</feature>
<feature type="transmembrane region" description="Helical" evidence="1">
    <location>
        <begin position="219"/>
        <end position="237"/>
    </location>
</feature>
<keyword evidence="1" id="KW-0472">Membrane</keyword>
<sequence>MYDFFSKISNLLSGPFFNVFYNVEGIPMIAAFVLGLVGALAPCQFTGNLGAITIYGNKSLQAQIPWKEILFFTLGKIVVFSGLGLLVWVFGREFEQSLLLYFPWIRKFVGPLLIVIGLFMVGFITFKGRLLLGKIPERFMKKGKLGAFLMGASFSLGFCPTMFILFFVTLMPMVLSTSYGVILPSIFAIGTSLPLLLAAVFIWFFDLGGKAVNKKGRKLGFYVQRVAGIIMVFLGILDTITYW</sequence>
<evidence type="ECO:0000313" key="4">
    <source>
        <dbReference type="Proteomes" id="UP001597214"/>
    </source>
</evidence>
<name>A0ABW4LNH2_9BACI</name>
<dbReference type="PANTHER" id="PTHR31272:SF4">
    <property type="entry name" value="CYTOCHROME C-TYPE BIOGENESIS PROTEIN HI_1454-RELATED"/>
    <property type="match status" value="1"/>
</dbReference>
<evidence type="ECO:0000313" key="3">
    <source>
        <dbReference type="EMBL" id="MFD1736724.1"/>
    </source>
</evidence>
<dbReference type="PANTHER" id="PTHR31272">
    <property type="entry name" value="CYTOCHROME C-TYPE BIOGENESIS PROTEIN HI_1454-RELATED"/>
    <property type="match status" value="1"/>
</dbReference>
<dbReference type="RefSeq" id="WP_377927892.1">
    <property type="nucleotide sequence ID" value="NZ_JBHUEM010000011.1"/>
</dbReference>
<feature type="domain" description="Urease accessory protein UreH-like transmembrane" evidence="2">
    <location>
        <begin position="30"/>
        <end position="237"/>
    </location>
</feature>
<feature type="transmembrane region" description="Helical" evidence="1">
    <location>
        <begin position="181"/>
        <end position="207"/>
    </location>
</feature>
<feature type="transmembrane region" description="Helical" evidence="1">
    <location>
        <begin position="29"/>
        <end position="57"/>
    </location>
</feature>
<keyword evidence="1" id="KW-1133">Transmembrane helix</keyword>
<comment type="caution">
    <text evidence="3">The sequence shown here is derived from an EMBL/GenBank/DDBJ whole genome shotgun (WGS) entry which is preliminary data.</text>
</comment>
<organism evidence="3 4">
    <name type="scientific">Bacillus salitolerans</name>
    <dbReference type="NCBI Taxonomy" id="1437434"/>
    <lineage>
        <taxon>Bacteria</taxon>
        <taxon>Bacillati</taxon>
        <taxon>Bacillota</taxon>
        <taxon>Bacilli</taxon>
        <taxon>Bacillales</taxon>
        <taxon>Bacillaceae</taxon>
        <taxon>Bacillus</taxon>
    </lineage>
</organism>
<reference evidence="4" key="1">
    <citation type="journal article" date="2019" name="Int. J. Syst. Evol. Microbiol.">
        <title>The Global Catalogue of Microorganisms (GCM) 10K type strain sequencing project: providing services to taxonomists for standard genome sequencing and annotation.</title>
        <authorList>
            <consortium name="The Broad Institute Genomics Platform"/>
            <consortium name="The Broad Institute Genome Sequencing Center for Infectious Disease"/>
            <person name="Wu L."/>
            <person name="Ma J."/>
        </authorList>
    </citation>
    <scope>NUCLEOTIDE SEQUENCE [LARGE SCALE GENOMIC DNA]</scope>
    <source>
        <strain evidence="4">CCUG 49339</strain>
    </source>
</reference>
<protein>
    <submittedName>
        <fullName evidence="3">Sulfite exporter TauE/SafE family protein</fullName>
    </submittedName>
</protein>
<proteinExistence type="predicted"/>
<dbReference type="Proteomes" id="UP001597214">
    <property type="component" value="Unassembled WGS sequence"/>
</dbReference>
<feature type="transmembrane region" description="Helical" evidence="1">
    <location>
        <begin position="147"/>
        <end position="175"/>
    </location>
</feature>
<accession>A0ABW4LNH2</accession>